<protein>
    <submittedName>
        <fullName evidence="2">DICT sensory domain-containing protein</fullName>
    </submittedName>
</protein>
<evidence type="ECO:0000259" key="1">
    <source>
        <dbReference type="Pfam" id="PF10069"/>
    </source>
</evidence>
<dbReference type="RefSeq" id="WP_343983911.1">
    <property type="nucleotide sequence ID" value="NZ_BAAAJG010000016.1"/>
</dbReference>
<dbReference type="InterPro" id="IPR019278">
    <property type="entry name" value="DICT_dom"/>
</dbReference>
<organism evidence="2 3">
    <name type="scientific">Pseudonocardia aurantiaca</name>
    <dbReference type="NCBI Taxonomy" id="75290"/>
    <lineage>
        <taxon>Bacteria</taxon>
        <taxon>Bacillati</taxon>
        <taxon>Actinomycetota</taxon>
        <taxon>Actinomycetes</taxon>
        <taxon>Pseudonocardiales</taxon>
        <taxon>Pseudonocardiaceae</taxon>
        <taxon>Pseudonocardia</taxon>
    </lineage>
</organism>
<evidence type="ECO:0000313" key="2">
    <source>
        <dbReference type="EMBL" id="MFD1531811.1"/>
    </source>
</evidence>
<accession>A0ABW4FPD9</accession>
<evidence type="ECO:0000313" key="3">
    <source>
        <dbReference type="Proteomes" id="UP001597145"/>
    </source>
</evidence>
<dbReference type="Gene3D" id="3.30.70.270">
    <property type="match status" value="1"/>
</dbReference>
<feature type="domain" description="DICT" evidence="1">
    <location>
        <begin position="12"/>
        <end position="111"/>
    </location>
</feature>
<dbReference type="InterPro" id="IPR029787">
    <property type="entry name" value="Nucleotide_cyclase"/>
</dbReference>
<sequence length="365" mass="39755">MDTGAPGELLGKRALVDLSHMIEKFALAAPPDEPLVVLAMFQKLSYFERASAVYRAIAGRGAVTVIGVAEDSPPAVPPGVQPALLSASDELARQWSVTVLGPHGGANLVATDLETIDPVARTLEDGRTFRGSWSFRRGDAYAEVIRLRAALRLPAAVVADIDELLRAVRGTPEPPYHEWWSGPTGFLAERVRTADRRRIAAEMRLDAMKGDNAERDPRTGLYTEKFLGRWTKSLGAGTLPIGLALVRIFGIPEVRSQYGLRAELAALRAVSKCVQDLLTPVDRAVRLGREDFLVVLPSWAPERVLWFCEEVCARVARLDQQYPFVSLPGVAAATVTRSRPLPVEQLRQQVLVSGGPSGPVSVLRD</sequence>
<keyword evidence="3" id="KW-1185">Reference proteome</keyword>
<name>A0ABW4FPD9_9PSEU</name>
<dbReference type="EMBL" id="JBHUCP010000015">
    <property type="protein sequence ID" value="MFD1531811.1"/>
    <property type="molecule type" value="Genomic_DNA"/>
</dbReference>
<dbReference type="Pfam" id="PF10069">
    <property type="entry name" value="DICT"/>
    <property type="match status" value="1"/>
</dbReference>
<dbReference type="Proteomes" id="UP001597145">
    <property type="component" value="Unassembled WGS sequence"/>
</dbReference>
<proteinExistence type="predicted"/>
<dbReference type="InterPro" id="IPR043128">
    <property type="entry name" value="Rev_trsase/Diguanyl_cyclase"/>
</dbReference>
<comment type="caution">
    <text evidence="2">The sequence shown here is derived from an EMBL/GenBank/DDBJ whole genome shotgun (WGS) entry which is preliminary data.</text>
</comment>
<gene>
    <name evidence="2" type="ORF">ACFSCY_20465</name>
</gene>
<dbReference type="SUPFAM" id="SSF55073">
    <property type="entry name" value="Nucleotide cyclase"/>
    <property type="match status" value="1"/>
</dbReference>
<reference evidence="3" key="1">
    <citation type="journal article" date="2019" name="Int. J. Syst. Evol. Microbiol.">
        <title>The Global Catalogue of Microorganisms (GCM) 10K type strain sequencing project: providing services to taxonomists for standard genome sequencing and annotation.</title>
        <authorList>
            <consortium name="The Broad Institute Genomics Platform"/>
            <consortium name="The Broad Institute Genome Sequencing Center for Infectious Disease"/>
            <person name="Wu L."/>
            <person name="Ma J."/>
        </authorList>
    </citation>
    <scope>NUCLEOTIDE SEQUENCE [LARGE SCALE GENOMIC DNA]</scope>
    <source>
        <strain evidence="3">JCM 12165</strain>
    </source>
</reference>